<evidence type="ECO:0000313" key="2">
    <source>
        <dbReference type="Proteomes" id="UP000626026"/>
    </source>
</evidence>
<protein>
    <submittedName>
        <fullName evidence="1">Uncharacterized protein</fullName>
    </submittedName>
</protein>
<comment type="caution">
    <text evidence="1">The sequence shown here is derived from an EMBL/GenBank/DDBJ whole genome shotgun (WGS) entry which is preliminary data.</text>
</comment>
<gene>
    <name evidence="1" type="ORF">IBL26_07350</name>
</gene>
<keyword evidence="2" id="KW-1185">Reference proteome</keyword>
<sequence length="93" mass="10087">MDTHPAILAFPQAPGDRLRLALRRLDDALAEQAAAVAEFRAGIGALRQATQDLAGSLGQYREQLDTTQAQVAHANLAARQLHETARQMEARAE</sequence>
<evidence type="ECO:0000313" key="1">
    <source>
        <dbReference type="EMBL" id="MBC9206650.1"/>
    </source>
</evidence>
<proteinExistence type="predicted"/>
<name>A0ABR7RKK6_9PROT</name>
<organism evidence="1 2">
    <name type="scientific">Teichococcus aerophilus</name>
    <dbReference type="NCBI Taxonomy" id="1224513"/>
    <lineage>
        <taxon>Bacteria</taxon>
        <taxon>Pseudomonadati</taxon>
        <taxon>Pseudomonadota</taxon>
        <taxon>Alphaproteobacteria</taxon>
        <taxon>Acetobacterales</taxon>
        <taxon>Roseomonadaceae</taxon>
        <taxon>Roseomonas</taxon>
    </lineage>
</organism>
<reference evidence="1 2" key="1">
    <citation type="journal article" date="2013" name="Int. J. Syst. Evol. Microbiol.">
        <title>Roseomonas aerophila sp. nov., isolated from air.</title>
        <authorList>
            <person name="Kim S.J."/>
            <person name="Weon H.Y."/>
            <person name="Ahn J.H."/>
            <person name="Hong S.B."/>
            <person name="Seok S.J."/>
            <person name="Whang K.S."/>
            <person name="Kwon S.W."/>
        </authorList>
    </citation>
    <scope>NUCLEOTIDE SEQUENCE [LARGE SCALE GENOMIC DNA]</scope>
    <source>
        <strain evidence="1 2">NBRC 108923</strain>
    </source>
</reference>
<accession>A0ABR7RKK6</accession>
<dbReference type="Proteomes" id="UP000626026">
    <property type="component" value="Unassembled WGS sequence"/>
</dbReference>
<dbReference type="EMBL" id="JACTVA010000009">
    <property type="protein sequence ID" value="MBC9206650.1"/>
    <property type="molecule type" value="Genomic_DNA"/>
</dbReference>
<dbReference type="RefSeq" id="WP_187783828.1">
    <property type="nucleotide sequence ID" value="NZ_JACTVA010000009.1"/>
</dbReference>